<evidence type="ECO:0000313" key="2">
    <source>
        <dbReference type="EMBL" id="MDP9794407.1"/>
    </source>
</evidence>
<feature type="region of interest" description="Disordered" evidence="1">
    <location>
        <begin position="150"/>
        <end position="266"/>
    </location>
</feature>
<proteinExistence type="predicted"/>
<feature type="compositionally biased region" description="Basic residues" evidence="1">
    <location>
        <begin position="205"/>
        <end position="216"/>
    </location>
</feature>
<protein>
    <submittedName>
        <fullName evidence="2">Uncharacterized protein</fullName>
    </submittedName>
</protein>
<reference evidence="2 3" key="1">
    <citation type="submission" date="2023-07" db="EMBL/GenBank/DDBJ databases">
        <title>Sequencing the genomes of 1000 actinobacteria strains.</title>
        <authorList>
            <person name="Klenk H.-P."/>
        </authorList>
    </citation>
    <scope>NUCLEOTIDE SEQUENCE [LARGE SCALE GENOMIC DNA]</scope>
    <source>
        <strain evidence="2 3">DSM 44710</strain>
    </source>
</reference>
<feature type="compositionally biased region" description="Low complexity" evidence="1">
    <location>
        <begin position="110"/>
        <end position="128"/>
    </location>
</feature>
<keyword evidence="3" id="KW-1185">Reference proteome</keyword>
<organism evidence="2 3">
    <name type="scientific">Catenuloplanes nepalensis</name>
    <dbReference type="NCBI Taxonomy" id="587533"/>
    <lineage>
        <taxon>Bacteria</taxon>
        <taxon>Bacillati</taxon>
        <taxon>Actinomycetota</taxon>
        <taxon>Actinomycetes</taxon>
        <taxon>Micromonosporales</taxon>
        <taxon>Micromonosporaceae</taxon>
        <taxon>Catenuloplanes</taxon>
    </lineage>
</organism>
<dbReference type="EMBL" id="JAUSRA010000001">
    <property type="protein sequence ID" value="MDP9794407.1"/>
    <property type="molecule type" value="Genomic_DNA"/>
</dbReference>
<evidence type="ECO:0000256" key="1">
    <source>
        <dbReference type="SAM" id="MobiDB-lite"/>
    </source>
</evidence>
<comment type="caution">
    <text evidence="2">The sequence shown here is derived from an EMBL/GenBank/DDBJ whole genome shotgun (WGS) entry which is preliminary data.</text>
</comment>
<feature type="compositionally biased region" description="Basic residues" evidence="1">
    <location>
        <begin position="182"/>
        <end position="192"/>
    </location>
</feature>
<gene>
    <name evidence="2" type="ORF">J2S43_002919</name>
</gene>
<name>A0ABT9MSJ7_9ACTN</name>
<evidence type="ECO:0000313" key="3">
    <source>
        <dbReference type="Proteomes" id="UP001240984"/>
    </source>
</evidence>
<dbReference type="Proteomes" id="UP001240984">
    <property type="component" value="Unassembled WGS sequence"/>
</dbReference>
<feature type="region of interest" description="Disordered" evidence="1">
    <location>
        <begin position="68"/>
        <end position="138"/>
    </location>
</feature>
<sequence>MLITCAKSLLTAPDNNDLAHVIDFRRRRTAFGLPIVRTARTAGAWLARMRPDRVDLPIVRAAQTTTAWLPRMPPGGSDRARRAGRRRLLPRMPSTTPRDADHRQGRHPQRSAAQARTAPPAPTMPTQTKAGGPADDLLGLSWKTAYGAARHTKPNPAHHAKEPGQRSLTTPEATPPPEPETRRRRKRNRPTQRRQEVEISGARRPIFRCRAQHSGRTRSGIPGPAMRPAEAGSPSRPRVSGPRVSGPREGDPASASPPGVLIELAS</sequence>
<accession>A0ABT9MSJ7</accession>